<evidence type="ECO:0000313" key="3">
    <source>
        <dbReference type="EMBL" id="ODN74707.1"/>
    </source>
</evidence>
<dbReference type="OrthoDB" id="2574609at2759"/>
<protein>
    <submittedName>
        <fullName evidence="3">Uncharacterized protein</fullName>
    </submittedName>
</protein>
<dbReference type="EMBL" id="AWGJ01000011">
    <property type="protein sequence ID" value="ODN74707.1"/>
    <property type="molecule type" value="Genomic_DNA"/>
</dbReference>
<reference evidence="3 4" key="1">
    <citation type="submission" date="2016-06" db="EMBL/GenBank/DDBJ databases">
        <title>Evolution of pathogenesis and genome organization in the Tremellales.</title>
        <authorList>
            <person name="Cuomo C."/>
            <person name="Litvintseva A."/>
            <person name="Heitman J."/>
            <person name="Chen Y."/>
            <person name="Sun S."/>
            <person name="Springer D."/>
            <person name="Dromer F."/>
            <person name="Young S."/>
            <person name="Zeng Q."/>
            <person name="Chapman S."/>
            <person name="Gujja S."/>
            <person name="Saif S."/>
            <person name="Birren B."/>
        </authorList>
    </citation>
    <scope>NUCLEOTIDE SEQUENCE [LARGE SCALE GENOMIC DNA]</scope>
    <source>
        <strain evidence="3 4">CBS 6039</strain>
    </source>
</reference>
<organism evidence="3 4">
    <name type="scientific">Cryptococcus amylolentus CBS 6039</name>
    <dbReference type="NCBI Taxonomy" id="1295533"/>
    <lineage>
        <taxon>Eukaryota</taxon>
        <taxon>Fungi</taxon>
        <taxon>Dikarya</taxon>
        <taxon>Basidiomycota</taxon>
        <taxon>Agaricomycotina</taxon>
        <taxon>Tremellomycetes</taxon>
        <taxon>Tremellales</taxon>
        <taxon>Cryptococcaceae</taxon>
        <taxon>Cryptococcus</taxon>
    </lineage>
</organism>
<sequence length="500" mass="54950">MVVKQPTSTPKQYKSDIIMSSRTSQVPFELPTPPAPILAPKRIDEPDHNPPPQLDSSISTTAPGSPTPAGVNSTTANMDLTRFTFSAKVYRLSFLDQSNDVLAISTSTPKAGKIGDMFKRKRGVIITRTLKMLEGGERAEVLTEKEKDELWVKIVGSEMEARLLCRGDDDSDVKVEDVQMEVTEVEDEKNEGDENKGDAGDIDDKSVVHREAVAMKEKSLCSEYSEEEGDRQEISMLRDIPSPSRLVAQEASTDTAAIHLKPVSRVDSDQFFTPGGYSLPTSHSASLLNEYPSISEKPSTIGACSATDDYFSIRVAERRQINSPLRMESNYQPYSPQLDDVESQHPPPRKESASKLPMMLFWFGFLLPLAWIVGGWFCSEARISRTTKSLESTSNDRVSSKATAPVSAPSPLQSPPHHPTTISNPRSPQSALHALPPSPPATVRSVPVADSTASSKSTYKVRWLGHQDKWVFACRKAVFVFMFVAFVTGVVVPMALRAGH</sequence>
<keyword evidence="2" id="KW-1133">Transmembrane helix</keyword>
<evidence type="ECO:0000313" key="4">
    <source>
        <dbReference type="Proteomes" id="UP000094065"/>
    </source>
</evidence>
<dbReference type="GeneID" id="30158347"/>
<proteinExistence type="predicted"/>
<evidence type="ECO:0000256" key="2">
    <source>
        <dbReference type="SAM" id="Phobius"/>
    </source>
</evidence>
<comment type="caution">
    <text evidence="3">The sequence shown here is derived from an EMBL/GenBank/DDBJ whole genome shotgun (WGS) entry which is preliminary data.</text>
</comment>
<feature type="compositionally biased region" description="Polar residues" evidence="1">
    <location>
        <begin position="388"/>
        <end position="402"/>
    </location>
</feature>
<keyword evidence="2" id="KW-0472">Membrane</keyword>
<keyword evidence="2" id="KW-0812">Transmembrane</keyword>
<dbReference type="Proteomes" id="UP000094065">
    <property type="component" value="Unassembled WGS sequence"/>
</dbReference>
<feature type="compositionally biased region" description="Polar residues" evidence="1">
    <location>
        <begin position="1"/>
        <end position="26"/>
    </location>
</feature>
<feature type="region of interest" description="Disordered" evidence="1">
    <location>
        <begin position="324"/>
        <end position="351"/>
    </location>
</feature>
<keyword evidence="4" id="KW-1185">Reference proteome</keyword>
<evidence type="ECO:0000256" key="1">
    <source>
        <dbReference type="SAM" id="MobiDB-lite"/>
    </source>
</evidence>
<dbReference type="AlphaFoldDB" id="A0A1E3HED5"/>
<name>A0A1E3HED5_9TREE</name>
<feature type="compositionally biased region" description="Polar residues" evidence="1">
    <location>
        <begin position="54"/>
        <end position="74"/>
    </location>
</feature>
<feature type="transmembrane region" description="Helical" evidence="2">
    <location>
        <begin position="359"/>
        <end position="378"/>
    </location>
</feature>
<feature type="region of interest" description="Disordered" evidence="1">
    <location>
        <begin position="388"/>
        <end position="449"/>
    </location>
</feature>
<dbReference type="RefSeq" id="XP_018990488.1">
    <property type="nucleotide sequence ID" value="XM_019141681.1"/>
</dbReference>
<feature type="transmembrane region" description="Helical" evidence="2">
    <location>
        <begin position="477"/>
        <end position="496"/>
    </location>
</feature>
<gene>
    <name evidence="3" type="ORF">L202_07038</name>
</gene>
<feature type="region of interest" description="Disordered" evidence="1">
    <location>
        <begin position="1"/>
        <end position="74"/>
    </location>
</feature>
<accession>A0A1E3HED5</accession>